<dbReference type="SUPFAM" id="SSF69318">
    <property type="entry name" value="Integrin alpha N-terminal domain"/>
    <property type="match status" value="1"/>
</dbReference>
<dbReference type="GO" id="GO:0005886">
    <property type="term" value="C:plasma membrane"/>
    <property type="evidence" value="ECO:0000318"/>
    <property type="project" value="GO_Central"/>
</dbReference>
<accession>A0A8R1Y4L2</accession>
<dbReference type="InterPro" id="IPR024881">
    <property type="entry name" value="Tip"/>
</dbReference>
<evidence type="ECO:0000256" key="6">
    <source>
        <dbReference type="ARBA" id="ARBA00023180"/>
    </source>
</evidence>
<feature type="domain" description="T-cell immunomodulatory protein TIP C2" evidence="9">
    <location>
        <begin position="664"/>
        <end position="767"/>
    </location>
</feature>
<proteinExistence type="inferred from homology"/>
<dbReference type="Gene3D" id="2.130.10.130">
    <property type="entry name" value="Integrin alpha, N-terminal"/>
    <property type="match status" value="1"/>
</dbReference>
<sequence length="819" mass="91368">MEVVVAAIMVTRETRGPLELGTVSSVMSEMEATQQRVKSAVDSMLLEVDKGYLREMQKKMFNCSAKCCDDRKGPRESVEQCIEKCNEPMRKAQRVLEGELEQLQSSLSRCAMVAYDKLVSEFGPNQNSYTPDQTAAFTTRLEKMVAVCADDHVKQLPTIKSRSDISHAMIVRWLIRVAVLLLATVATVARASLLDEVDPWQMLNRRNITEKTGAVCAYADFNNDRYTDVVHYHGGKLVVLFQGPKDFLLEKDEANGKVRLSVDVGEYAEVACSVGDINGDGFPDIVASVRTTKGKGPWHLRYFTSFRAGEYEKDYKWSWEEVLVVPQKTSKHQIALIDITGDGIHDLIGMQSDGSNLLCLRGAEAKDGPTLTEACESLFANFTGELHPLMPALFGDVDGDRYAELVMMKLESGGGMRPEVWSRSQEGREWSWVALPEKQLPPPPNVGFAHTLAPLLSDIDMDEQMNFVVPVCKDATCTTLDSLQSTQWKMNEGKWSGWDTITIDLGQGNVIVAEEDTLVRMKAGDANLDGYPDMLVTIGTVNGPNNYAAVIENRGMADSNMRKFEKPSGMMIMPGLALGMIQSSSFFDFAEDGYLDVLVQWKLRDGDDWQWSMCISEPREQGDVTFLKVQTFTPLPKDQDIKNGRDEELDNQSKSNQSKREFSSVVWGGVCVTYEMETTGIGAKRSAIECQMPGNSHKAGLSPPFALFGLGRSPNFIDRALIGVPFASKIERLIFHEQKQIVPNARLMVQPPRFDDGSNGVWTLRLYLTPSTLIYSSLIVMASTCTILLVVVLILHFREKKVDRVERAAQSHRFHFDAM</sequence>
<dbReference type="Proteomes" id="UP000005239">
    <property type="component" value="Unassembled WGS sequence"/>
</dbReference>
<feature type="compositionally biased region" description="Basic and acidic residues" evidence="7">
    <location>
        <begin position="637"/>
        <end position="646"/>
    </location>
</feature>
<dbReference type="AlphaFoldDB" id="A0A2A6CHH0"/>
<dbReference type="InterPro" id="IPR028994">
    <property type="entry name" value="Integrin_alpha_N"/>
</dbReference>
<keyword evidence="11" id="KW-1185">Reference proteome</keyword>
<evidence type="ECO:0000256" key="3">
    <source>
        <dbReference type="ARBA" id="ARBA00022692"/>
    </source>
</evidence>
<dbReference type="InterPro" id="IPR057089">
    <property type="entry name" value="C2_TIP"/>
</dbReference>
<feature type="region of interest" description="Disordered" evidence="7">
    <location>
        <begin position="637"/>
        <end position="657"/>
    </location>
</feature>
<dbReference type="EnsemblMetazoa" id="PPA04115.1">
    <property type="protein sequence ID" value="PPA04115.1"/>
    <property type="gene ID" value="WBGene00093669"/>
</dbReference>
<keyword evidence="5 8" id="KW-0472">Membrane</keyword>
<organism evidence="10 11">
    <name type="scientific">Pristionchus pacificus</name>
    <name type="common">Parasitic nematode worm</name>
    <dbReference type="NCBI Taxonomy" id="54126"/>
    <lineage>
        <taxon>Eukaryota</taxon>
        <taxon>Metazoa</taxon>
        <taxon>Ecdysozoa</taxon>
        <taxon>Nematoda</taxon>
        <taxon>Chromadorea</taxon>
        <taxon>Rhabditida</taxon>
        <taxon>Rhabditina</taxon>
        <taxon>Diplogasteromorpha</taxon>
        <taxon>Diplogasteroidea</taxon>
        <taxon>Neodiplogasteridae</taxon>
        <taxon>Pristionchus</taxon>
    </lineage>
</organism>
<keyword evidence="3 8" id="KW-0812">Transmembrane</keyword>
<reference evidence="11" key="1">
    <citation type="journal article" date="2008" name="Nat. Genet.">
        <title>The Pristionchus pacificus genome provides a unique perspective on nematode lifestyle and parasitism.</title>
        <authorList>
            <person name="Dieterich C."/>
            <person name="Clifton S.W."/>
            <person name="Schuster L.N."/>
            <person name="Chinwalla A."/>
            <person name="Delehaunty K."/>
            <person name="Dinkelacker I."/>
            <person name="Fulton L."/>
            <person name="Fulton R."/>
            <person name="Godfrey J."/>
            <person name="Minx P."/>
            <person name="Mitreva M."/>
            <person name="Roeseler W."/>
            <person name="Tian H."/>
            <person name="Witte H."/>
            <person name="Yang S.P."/>
            <person name="Wilson R.K."/>
            <person name="Sommer R.J."/>
        </authorList>
    </citation>
    <scope>NUCLEOTIDE SEQUENCE [LARGE SCALE GENOMIC DNA]</scope>
    <source>
        <strain evidence="11">PS312</strain>
    </source>
</reference>
<evidence type="ECO:0000256" key="4">
    <source>
        <dbReference type="ARBA" id="ARBA00022989"/>
    </source>
</evidence>
<name>A0A2A6CHH0_PRIPA</name>
<dbReference type="PANTHER" id="PTHR13412:SF0">
    <property type="entry name" value="T-CELL IMMUNOMODULATORY PROTEIN"/>
    <property type="match status" value="1"/>
</dbReference>
<protein>
    <submittedName>
        <fullName evidence="10">Lnkn-1</fullName>
    </submittedName>
</protein>
<evidence type="ECO:0000313" key="11">
    <source>
        <dbReference type="Proteomes" id="UP000005239"/>
    </source>
</evidence>
<reference evidence="10" key="2">
    <citation type="submission" date="2022-06" db="UniProtKB">
        <authorList>
            <consortium name="EnsemblMetazoa"/>
        </authorList>
    </citation>
    <scope>IDENTIFICATION</scope>
    <source>
        <strain evidence="10">PS312</strain>
    </source>
</reference>
<keyword evidence="4 8" id="KW-1133">Transmembrane helix</keyword>
<keyword evidence="6" id="KW-0325">Glycoprotein</keyword>
<evidence type="ECO:0000256" key="1">
    <source>
        <dbReference type="ARBA" id="ARBA00004479"/>
    </source>
</evidence>
<dbReference type="PANTHER" id="PTHR13412">
    <property type="entry name" value="T-CELL IMMUNOMODULATORY PROTEIN HOMOLOG"/>
    <property type="match status" value="1"/>
</dbReference>
<dbReference type="InterPro" id="IPR008560">
    <property type="entry name" value="DUF842_euk"/>
</dbReference>
<comment type="similarity">
    <text evidence="2">Belongs to the TIP family.</text>
</comment>
<comment type="subcellular location">
    <subcellularLocation>
        <location evidence="1">Membrane</location>
        <topology evidence="1">Single-pass type I membrane protein</topology>
    </subcellularLocation>
</comment>
<evidence type="ECO:0000256" key="5">
    <source>
        <dbReference type="ARBA" id="ARBA00023136"/>
    </source>
</evidence>
<dbReference type="Pfam" id="PF23122">
    <property type="entry name" value="C2_ITFG1"/>
    <property type="match status" value="1"/>
</dbReference>
<evidence type="ECO:0000256" key="7">
    <source>
        <dbReference type="SAM" id="MobiDB-lite"/>
    </source>
</evidence>
<evidence type="ECO:0000259" key="9">
    <source>
        <dbReference type="Pfam" id="PF23122"/>
    </source>
</evidence>
<evidence type="ECO:0000256" key="8">
    <source>
        <dbReference type="SAM" id="Phobius"/>
    </source>
</evidence>
<feature type="transmembrane region" description="Helical" evidence="8">
    <location>
        <begin position="773"/>
        <end position="797"/>
    </location>
</feature>
<dbReference type="Pfam" id="PF05811">
    <property type="entry name" value="DUF842"/>
    <property type="match status" value="1"/>
</dbReference>
<accession>A0A2A6CHH0</accession>
<evidence type="ECO:0000256" key="2">
    <source>
        <dbReference type="ARBA" id="ARBA00006496"/>
    </source>
</evidence>
<gene>
    <name evidence="10" type="primary">WBGene00093669</name>
</gene>
<evidence type="ECO:0000313" key="10">
    <source>
        <dbReference type="EnsemblMetazoa" id="PPA04115.1"/>
    </source>
</evidence>